<reference evidence="2 3" key="1">
    <citation type="journal article" date="2019" name="PLoS Negl. Trop. Dis.">
        <title>Whole genome sequencing of Entamoeba nuttalli reveals mammalian host-related molecular signatures and a novel octapeptide-repeat surface protein.</title>
        <authorList>
            <person name="Tanaka M."/>
            <person name="Makiuchi T."/>
            <person name="Komiyama T."/>
            <person name="Shiina T."/>
            <person name="Osaki K."/>
            <person name="Tachibana H."/>
        </authorList>
    </citation>
    <scope>NUCLEOTIDE SEQUENCE [LARGE SCALE GENOMIC DNA]</scope>
    <source>
        <strain evidence="2 3">P19-061405</strain>
    </source>
</reference>
<feature type="transmembrane region" description="Helical" evidence="1">
    <location>
        <begin position="9"/>
        <end position="27"/>
    </location>
</feature>
<feature type="transmembrane region" description="Helical" evidence="1">
    <location>
        <begin position="39"/>
        <end position="58"/>
    </location>
</feature>
<gene>
    <name evidence="2" type="ORF">ENUP19_0080G0078</name>
</gene>
<keyword evidence="1" id="KW-0812">Transmembrane</keyword>
<keyword evidence="3" id="KW-1185">Reference proteome</keyword>
<comment type="caution">
    <text evidence="2">The sequence shown here is derived from an EMBL/GenBank/DDBJ whole genome shotgun (WGS) entry which is preliminary data.</text>
</comment>
<dbReference type="EMBL" id="BAAFRS010000080">
    <property type="protein sequence ID" value="GAB1221431.1"/>
    <property type="molecule type" value="Genomic_DNA"/>
</dbReference>
<dbReference type="Proteomes" id="UP001628156">
    <property type="component" value="Unassembled WGS sequence"/>
</dbReference>
<keyword evidence="1" id="KW-1133">Transmembrane helix</keyword>
<sequence length="166" mass="19174">MKILTFCKVILLSILCFIIYIPTYFVYGQSEPEVQILHTSITFVVCFIICCIVAYKFCDKTEKPTRVNEVPLKSSKSNYIQHLPKVTPIPKTSIVPGNPNTYDIQKKEQHLLLKIQEKENALKFESDPQVQADRRVEIQKLELELDGIRQAMKMKNDQARKRVSTA</sequence>
<name>A0ABQ0DF07_9EUKA</name>
<keyword evidence="1" id="KW-0472">Membrane</keyword>
<evidence type="ECO:0000313" key="2">
    <source>
        <dbReference type="EMBL" id="GAB1221431.1"/>
    </source>
</evidence>
<evidence type="ECO:0000313" key="3">
    <source>
        <dbReference type="Proteomes" id="UP001628156"/>
    </source>
</evidence>
<accession>A0ABQ0DF07</accession>
<organism evidence="2 3">
    <name type="scientific">Entamoeba nuttalli</name>
    <dbReference type="NCBI Taxonomy" id="412467"/>
    <lineage>
        <taxon>Eukaryota</taxon>
        <taxon>Amoebozoa</taxon>
        <taxon>Evosea</taxon>
        <taxon>Archamoebae</taxon>
        <taxon>Mastigamoebida</taxon>
        <taxon>Entamoebidae</taxon>
        <taxon>Entamoeba</taxon>
    </lineage>
</organism>
<evidence type="ECO:0000256" key="1">
    <source>
        <dbReference type="SAM" id="Phobius"/>
    </source>
</evidence>
<protein>
    <submittedName>
        <fullName evidence="2">Uncharacterized protein</fullName>
    </submittedName>
</protein>
<proteinExistence type="predicted"/>